<dbReference type="InterPro" id="IPR027859">
    <property type="entry name" value="KATNIP_dom"/>
</dbReference>
<keyword evidence="3" id="KW-1185">Reference proteome</keyword>
<evidence type="ECO:0000313" key="3">
    <source>
        <dbReference type="Proteomes" id="UP000292052"/>
    </source>
</evidence>
<dbReference type="Pfam" id="PF14652">
    <property type="entry name" value="DUF4457"/>
    <property type="match status" value="2"/>
</dbReference>
<dbReference type="Proteomes" id="UP000292052">
    <property type="component" value="Unassembled WGS sequence"/>
</dbReference>
<proteinExistence type="predicted"/>
<comment type="caution">
    <text evidence="2">The sequence shown here is derived from an EMBL/GenBank/DDBJ whole genome shotgun (WGS) entry which is preliminary data.</text>
</comment>
<organism evidence="2 3">
    <name type="scientific">Asbolus verrucosus</name>
    <name type="common">Desert ironclad beetle</name>
    <dbReference type="NCBI Taxonomy" id="1661398"/>
    <lineage>
        <taxon>Eukaryota</taxon>
        <taxon>Metazoa</taxon>
        <taxon>Ecdysozoa</taxon>
        <taxon>Arthropoda</taxon>
        <taxon>Hexapoda</taxon>
        <taxon>Insecta</taxon>
        <taxon>Pterygota</taxon>
        <taxon>Neoptera</taxon>
        <taxon>Endopterygota</taxon>
        <taxon>Coleoptera</taxon>
        <taxon>Polyphaga</taxon>
        <taxon>Cucujiformia</taxon>
        <taxon>Tenebrionidae</taxon>
        <taxon>Pimeliinae</taxon>
        <taxon>Asbolus</taxon>
    </lineage>
</organism>
<evidence type="ECO:0000313" key="2">
    <source>
        <dbReference type="EMBL" id="RZB39056.1"/>
    </source>
</evidence>
<accession>A0A482V1U5</accession>
<feature type="domain" description="KATNIP" evidence="1">
    <location>
        <begin position="255"/>
        <end position="414"/>
    </location>
</feature>
<dbReference type="PANTHER" id="PTHR21534">
    <property type="entry name" value="KATANIN-INTERACTING PROTEIN"/>
    <property type="match status" value="1"/>
</dbReference>
<dbReference type="STRING" id="1661398.A0A482V1U5"/>
<feature type="domain" description="KATNIP" evidence="1">
    <location>
        <begin position="499"/>
        <end position="839"/>
    </location>
</feature>
<protein>
    <recommendedName>
        <fullName evidence="1">KATNIP domain-containing protein</fullName>
    </recommendedName>
</protein>
<dbReference type="InterPro" id="IPR026704">
    <property type="entry name" value="KATNIP"/>
</dbReference>
<dbReference type="OrthoDB" id="304622at2759"/>
<evidence type="ECO:0000259" key="1">
    <source>
        <dbReference type="Pfam" id="PF14652"/>
    </source>
</evidence>
<dbReference type="PANTHER" id="PTHR21534:SF0">
    <property type="entry name" value="KATANIN-INTERACTING PROTEIN"/>
    <property type="match status" value="1"/>
</dbReference>
<dbReference type="EMBL" id="QDEB01131657">
    <property type="protein sequence ID" value="RZB39056.1"/>
    <property type="molecule type" value="Genomic_DNA"/>
</dbReference>
<sequence>MKIIMCEIPQIYLHMGPFQDGWKIYPKRSRQSGSTSAKFGRRSSLTSQLLDGSLPTNNITVTKSEYMIPKLDGHFDFKALHPDPYQIDLEKSWKSLDHFKQSHKGRLDSAKNLELDSTIGDYDYVLSPISSNESYENEIGSIYSPSLLEKNVPNRSRSEMSNYFISSHENNLGVTSKSHTNLFPRQNKYDPIFEKKINDYQLKVNKENKMRKEIISELLAENERITNKIKHRHYLEKEIETEGFSPLHRKLYNSNSKYKSIKKNKETKINRENVFIIPELPTGRILIIDILSTWGDKYYVGLNGIEIFSDEGKLVKIAAVPPDVNVLQESNNDPRVVTNLLDGVNRTQDDMHIWLAPFDFGCSHIITIEFEEITTLSMIRIWNYNKSRIHSYRGVRDVVIFLDDTPIFKGEIAKACGSILGGIHAFGDTILFTTDEKVLENISKNDSSYSLLTSGPCTPVVVERPSTANLMSDIRPTTGPVTKNSPTDHILLGASQIDLLLLSNWGHVNMIGLTGFEIVQGIHTNITLEQSHVSCSVKTEDSRISKLIDGVNVTNDATHMWWIPFKLDEEITVRIVFDGFKYISGQYSYHPIENIARFRGFAGIRIWNYNSSLETSYAGVRAIKIILDGRPIKNPITKNEIFILRRAPGNRHYDFVQDIRFVEDFENREEILSLLDENEFYEPSMMPEGFVFQFVIFSSWGDQYYCGLNGIEFYNQHGKKILLEKQSNFSLFSLEKSTNYYVVDVCAYPESVNSLPNISGDIRIPSKLIDGINDDHSGSHSWLAPIIPKHLNRIYIVMDQPIIVSFVKLWNYSKNPSRGIKEFGILVDDLLVYNGTLAKYSAHVDTNNCQTVLFTENEPLIGEEFDGVERNNAFAQDVILLDQNIKTTTGDSSLTEADPALRPFTSVNLFNRSYTSQKTYIQL</sequence>
<gene>
    <name evidence="2" type="ORF">BDFB_007145</name>
</gene>
<name>A0A482V1U5_ASBVE</name>
<reference evidence="2 3" key="1">
    <citation type="submission" date="2017-03" db="EMBL/GenBank/DDBJ databases">
        <title>Genome of the blue death feigning beetle - Asbolus verrucosus.</title>
        <authorList>
            <person name="Rider S.D."/>
        </authorList>
    </citation>
    <scope>NUCLEOTIDE SEQUENCE [LARGE SCALE GENOMIC DNA]</scope>
    <source>
        <strain evidence="2">Butters</strain>
        <tissue evidence="2">Head and leg muscle</tissue>
    </source>
</reference>
<dbReference type="AlphaFoldDB" id="A0A482V1U5"/>